<comment type="caution">
    <text evidence="1">The sequence shown here is derived from an EMBL/GenBank/DDBJ whole genome shotgun (WGS) entry which is preliminary data.</text>
</comment>
<gene>
    <name evidence="1" type="ORF">rsdtw13_23720</name>
</gene>
<accession>A0ACB5REC5</accession>
<name>A0ACB5REC5_9CLOT</name>
<dbReference type="EMBL" id="BROD01000001">
    <property type="protein sequence ID" value="GKX67114.1"/>
    <property type="molecule type" value="Genomic_DNA"/>
</dbReference>
<evidence type="ECO:0000313" key="2">
    <source>
        <dbReference type="Proteomes" id="UP001058074"/>
    </source>
</evidence>
<organism evidence="1 2">
    <name type="scientific">Inconstantimicrobium mannanitabidum</name>
    <dbReference type="NCBI Taxonomy" id="1604901"/>
    <lineage>
        <taxon>Bacteria</taxon>
        <taxon>Bacillati</taxon>
        <taxon>Bacillota</taxon>
        <taxon>Clostridia</taxon>
        <taxon>Eubacteriales</taxon>
        <taxon>Clostridiaceae</taxon>
        <taxon>Inconstantimicrobium</taxon>
    </lineage>
</organism>
<protein>
    <submittedName>
        <fullName evidence="1">Uncharacterized protein</fullName>
    </submittedName>
</protein>
<dbReference type="Proteomes" id="UP001058074">
    <property type="component" value="Unassembled WGS sequence"/>
</dbReference>
<sequence>MANFKNCKLYYTDSPDFLVEYRGNFKEEISKITYACGDVLTNTLAVISTPYENLARLQQDVPSIIYIDQRRMFIAQDISPSDVDNINNIKINPYLNLTGKNVLIGMVDTGIDYLNQEFIREDGTSRVENLWDQSIEDYKDTSVYVGVTYTNEQINSAINAKKNNQDPYAIVPSKDIEGHGTKIAGIIGARGYNGQFQGISIDSNFVIVKLLESTNFKNRLAANGVDYVPIYNNSEVVAAIEYLKNYSIKVQKPMVIFIGVGTTEGSHDGNNLVSRYITAIGTIRGIVAISGTGNEGASEGHASGSILNQGDISTVELRISKEMQLFTFDVWVRIPNTASINVISPNGEESKFIKSKIDKTVTIKFIFLNTTMTVAYFTPEHYTGHEMIQLSFTNMRPGIWVLQLRGEYITDGRYDIWLPPAKTLPPGTKFLNSDPNTTLTIPSTARKVGTIAYFGNNSALIPTSGKGFNADDVIINPDIATLGVNILTTQPSGGVTTVTGSSAAAGIVAGACALLLQWGVINGNDTTMYSTKVITYLIHGADRSNPAYRYPNREIGYGKFDLVGTFDIISRNYRVDKSLSGESRQSVDDLISWKDENHCRYFEFYFNNLFIRIPKENMEEYYEKN</sequence>
<keyword evidence="2" id="KW-1185">Reference proteome</keyword>
<proteinExistence type="predicted"/>
<reference evidence="1" key="1">
    <citation type="journal article" date="2025" name="Int. J. Syst. Evol. Microbiol.">
        <title>Inconstantimicrobium mannanitabidum sp. nov., a novel member of the family Clostridiaceae isolated from anoxic soil under the treatment of reductive soil disinfestation.</title>
        <authorList>
            <person name="Ueki A."/>
            <person name="Tonouchi A."/>
            <person name="Honma S."/>
            <person name="Kaku N."/>
            <person name="Ueki K."/>
        </authorList>
    </citation>
    <scope>NUCLEOTIDE SEQUENCE</scope>
    <source>
        <strain evidence="1">TW13</strain>
    </source>
</reference>
<evidence type="ECO:0000313" key="1">
    <source>
        <dbReference type="EMBL" id="GKX67114.1"/>
    </source>
</evidence>